<protein>
    <recommendedName>
        <fullName evidence="3">PX domain-containing protein</fullName>
    </recommendedName>
</protein>
<evidence type="ECO:0000313" key="2">
    <source>
        <dbReference type="Proteomes" id="UP000709295"/>
    </source>
</evidence>
<accession>A0A8J5J8M8</accession>
<dbReference type="Proteomes" id="UP000709295">
    <property type="component" value="Unassembled WGS sequence"/>
</dbReference>
<evidence type="ECO:0008006" key="3">
    <source>
        <dbReference type="Google" id="ProtNLM"/>
    </source>
</evidence>
<sequence>MCTTETPSLQQLTKLTILPSRSSQLSTPLTFLDKIDHIEINDTSERNGVVFYRIAVFLKHNTSHIPTIKSTAVSDQPDYQIERRFTDFANLRCKYCGEFMSYIVHSLSQPRALIKLATGVHTRKKLLTSFCNAFIIKALAHKEHFHSLCTGYQTIPHIMEDFFRQDE</sequence>
<gene>
    <name evidence="1" type="ORF">JG688_00005150</name>
</gene>
<dbReference type="EMBL" id="JAENGY010000199">
    <property type="protein sequence ID" value="KAG6969821.1"/>
    <property type="molecule type" value="Genomic_DNA"/>
</dbReference>
<organism evidence="1 2">
    <name type="scientific">Phytophthora aleatoria</name>
    <dbReference type="NCBI Taxonomy" id="2496075"/>
    <lineage>
        <taxon>Eukaryota</taxon>
        <taxon>Sar</taxon>
        <taxon>Stramenopiles</taxon>
        <taxon>Oomycota</taxon>
        <taxon>Peronosporomycetes</taxon>
        <taxon>Peronosporales</taxon>
        <taxon>Peronosporaceae</taxon>
        <taxon>Phytophthora</taxon>
    </lineage>
</organism>
<keyword evidence="2" id="KW-1185">Reference proteome</keyword>
<name>A0A8J5J8M8_9STRA</name>
<dbReference type="AlphaFoldDB" id="A0A8J5J8M8"/>
<dbReference type="CDD" id="cd06093">
    <property type="entry name" value="PX_domain"/>
    <property type="match status" value="1"/>
</dbReference>
<comment type="caution">
    <text evidence="1">The sequence shown here is derived from an EMBL/GenBank/DDBJ whole genome shotgun (WGS) entry which is preliminary data.</text>
</comment>
<evidence type="ECO:0000313" key="1">
    <source>
        <dbReference type="EMBL" id="KAG6969821.1"/>
    </source>
</evidence>
<reference evidence="1" key="1">
    <citation type="submission" date="2021-01" db="EMBL/GenBank/DDBJ databases">
        <title>Phytophthora aleatoria, a newly-described species from Pinus radiata is distinct from Phytophthora cactorum isolates based on comparative genomics.</title>
        <authorList>
            <person name="Mcdougal R."/>
            <person name="Panda P."/>
            <person name="Williams N."/>
            <person name="Studholme D.J."/>
        </authorList>
    </citation>
    <scope>NUCLEOTIDE SEQUENCE</scope>
    <source>
        <strain evidence="1">NZFS 4037</strain>
    </source>
</reference>
<proteinExistence type="predicted"/>